<reference evidence="1 2" key="1">
    <citation type="submission" date="2024-01" db="EMBL/GenBank/DDBJ databases">
        <authorList>
            <person name="Waweru B."/>
        </authorList>
    </citation>
    <scope>NUCLEOTIDE SEQUENCE [LARGE SCALE GENOMIC DNA]</scope>
</reference>
<keyword evidence="2" id="KW-1185">Reference proteome</keyword>
<gene>
    <name evidence="1" type="ORF">DCAF_LOCUS10451</name>
</gene>
<dbReference type="EMBL" id="CAWUPB010000994">
    <property type="protein sequence ID" value="CAK7335457.1"/>
    <property type="molecule type" value="Genomic_DNA"/>
</dbReference>
<dbReference type="Proteomes" id="UP001314170">
    <property type="component" value="Unassembled WGS sequence"/>
</dbReference>
<protein>
    <recommendedName>
        <fullName evidence="3">Ycf2</fullName>
    </recommendedName>
</protein>
<comment type="caution">
    <text evidence="1">The sequence shown here is derived from an EMBL/GenBank/DDBJ whole genome shotgun (WGS) entry which is preliminary data.</text>
</comment>
<accession>A0AAV1RJC2</accession>
<evidence type="ECO:0000313" key="2">
    <source>
        <dbReference type="Proteomes" id="UP001314170"/>
    </source>
</evidence>
<sequence>MRHVFAVQSFKEAISFLGLPIAHTQLTSLIFVNGRLTRSARMFDSSTRDDERVWPWNRRKEKQNNQHWNLGYFEKQHLVIGAEFYLTSAILKLSPEESFLHFWWQTSAM</sequence>
<proteinExistence type="predicted"/>
<organism evidence="1 2">
    <name type="scientific">Dovyalis caffra</name>
    <dbReference type="NCBI Taxonomy" id="77055"/>
    <lineage>
        <taxon>Eukaryota</taxon>
        <taxon>Viridiplantae</taxon>
        <taxon>Streptophyta</taxon>
        <taxon>Embryophyta</taxon>
        <taxon>Tracheophyta</taxon>
        <taxon>Spermatophyta</taxon>
        <taxon>Magnoliopsida</taxon>
        <taxon>eudicotyledons</taxon>
        <taxon>Gunneridae</taxon>
        <taxon>Pentapetalae</taxon>
        <taxon>rosids</taxon>
        <taxon>fabids</taxon>
        <taxon>Malpighiales</taxon>
        <taxon>Salicaceae</taxon>
        <taxon>Flacourtieae</taxon>
        <taxon>Dovyalis</taxon>
    </lineage>
</organism>
<name>A0AAV1RJC2_9ROSI</name>
<evidence type="ECO:0008006" key="3">
    <source>
        <dbReference type="Google" id="ProtNLM"/>
    </source>
</evidence>
<evidence type="ECO:0000313" key="1">
    <source>
        <dbReference type="EMBL" id="CAK7335457.1"/>
    </source>
</evidence>
<dbReference type="AlphaFoldDB" id="A0AAV1RJC2"/>